<dbReference type="Gene3D" id="2.30.29.30">
    <property type="entry name" value="Pleckstrin-homology domain (PH domain)/Phosphotyrosine-binding domain (PTB)"/>
    <property type="match status" value="1"/>
</dbReference>
<dbReference type="GO" id="GO:0071933">
    <property type="term" value="F:Arp2/3 complex binding"/>
    <property type="evidence" value="ECO:0007669"/>
    <property type="project" value="UniProtKB-ARBA"/>
</dbReference>
<gene>
    <name evidence="4" type="ORF">CYFA0S_17e02432g</name>
</gene>
<dbReference type="GO" id="GO:0030479">
    <property type="term" value="C:actin cortical patch"/>
    <property type="evidence" value="ECO:0007669"/>
    <property type="project" value="UniProtKB-ARBA"/>
</dbReference>
<evidence type="ECO:0000313" key="4">
    <source>
        <dbReference type="EMBL" id="CDR45359.1"/>
    </source>
</evidence>
<evidence type="ECO:0000256" key="2">
    <source>
        <dbReference type="SAM" id="MobiDB-lite"/>
    </source>
</evidence>
<feature type="non-terminal residue" evidence="4">
    <location>
        <position position="336"/>
    </location>
</feature>
<dbReference type="AlphaFoldDB" id="A0A061B684"/>
<accession>A0A061B684</accession>
<dbReference type="OrthoDB" id="8963340at2759"/>
<evidence type="ECO:0000259" key="3">
    <source>
        <dbReference type="PROSITE" id="PS50229"/>
    </source>
</evidence>
<dbReference type="SUPFAM" id="SSF50729">
    <property type="entry name" value="PH domain-like"/>
    <property type="match status" value="1"/>
</dbReference>
<dbReference type="SMART" id="SM00461">
    <property type="entry name" value="WH1"/>
    <property type="match status" value="1"/>
</dbReference>
<dbReference type="PROSITE" id="PS50229">
    <property type="entry name" value="WH1"/>
    <property type="match status" value="1"/>
</dbReference>
<organism evidence="4">
    <name type="scientific">Cyberlindnera fabianii</name>
    <name type="common">Yeast</name>
    <name type="synonym">Hansenula fabianii</name>
    <dbReference type="NCBI Taxonomy" id="36022"/>
    <lineage>
        <taxon>Eukaryota</taxon>
        <taxon>Fungi</taxon>
        <taxon>Dikarya</taxon>
        <taxon>Ascomycota</taxon>
        <taxon>Saccharomycotina</taxon>
        <taxon>Saccharomycetes</taxon>
        <taxon>Phaffomycetales</taxon>
        <taxon>Phaffomycetaceae</taxon>
        <taxon>Cyberlindnera</taxon>
    </lineage>
</organism>
<dbReference type="CDD" id="cd01205">
    <property type="entry name" value="EVH1_WASP-like"/>
    <property type="match status" value="1"/>
</dbReference>
<dbReference type="Pfam" id="PF00568">
    <property type="entry name" value="WH1"/>
    <property type="match status" value="1"/>
</dbReference>
<name>A0A061B684_CYBFA</name>
<evidence type="ECO:0000256" key="1">
    <source>
        <dbReference type="ARBA" id="ARBA00022553"/>
    </source>
</evidence>
<feature type="compositionally biased region" description="Polar residues" evidence="2">
    <location>
        <begin position="230"/>
        <end position="246"/>
    </location>
</feature>
<dbReference type="FunFam" id="2.30.29.30:FF:000281">
    <property type="entry name" value="Actin associated protein"/>
    <property type="match status" value="1"/>
</dbReference>
<proteinExistence type="predicted"/>
<feature type="domain" description="WH1" evidence="3">
    <location>
        <begin position="15"/>
        <end position="126"/>
    </location>
</feature>
<keyword evidence="1" id="KW-0597">Phosphoprotein</keyword>
<dbReference type="InterPro" id="IPR000697">
    <property type="entry name" value="WH1/EVH1_dom"/>
</dbReference>
<dbReference type="InterPro" id="IPR011993">
    <property type="entry name" value="PH-like_dom_sf"/>
</dbReference>
<dbReference type="GO" id="GO:0003779">
    <property type="term" value="F:actin binding"/>
    <property type="evidence" value="ECO:0007669"/>
    <property type="project" value="UniProtKB-ARBA"/>
</dbReference>
<feature type="compositionally biased region" description="Pro residues" evidence="2">
    <location>
        <begin position="304"/>
        <end position="336"/>
    </location>
</feature>
<feature type="compositionally biased region" description="Pro residues" evidence="2">
    <location>
        <begin position="267"/>
        <end position="281"/>
    </location>
</feature>
<reference evidence="4" key="1">
    <citation type="journal article" date="2014" name="Genome Announc.">
        <title>Genome sequence of the yeast Cyberlindnera fabianii (Hansenula fabianii).</title>
        <authorList>
            <person name="Freel K.C."/>
            <person name="Sarilar V."/>
            <person name="Neuveglise C."/>
            <person name="Devillers H."/>
            <person name="Friedrich A."/>
            <person name="Schacherer J."/>
        </authorList>
    </citation>
    <scope>NUCLEOTIDE SEQUENCE</scope>
    <source>
        <strain evidence="4">YJS4271</strain>
    </source>
</reference>
<protein>
    <submittedName>
        <fullName evidence="4">CYFA0S17e02432g1_1</fullName>
    </submittedName>
</protein>
<dbReference type="PhylomeDB" id="A0A061B684"/>
<sequence>MGLSTNDKEKVKRVVPKASQKVIDAAVARLYIAYPDQTQWTYTNLSGAVILVDDLVGHTFFLKLVDIQGHHGVLWDQELYIDFQYNQDRSFFHTFELEDCLAGLLFDDTSDASHFFKRVTQREKHGSKKTIQNKNAIALKKKPDDPMAPGPRGELNNAPVGDQRIRKTTHVLYYDDQPPPEWRSLYRELANAGITEDMIADNKDFIKDYIRQQGGPLVGLEPPIPRKYQKGTNLNRASPTLNSTPSMRKKAPPPPPPSGNSYSSAPSPAPQSPSPSAPLPDTPSSSESSHEATPEPETSRPVHRVPPPLSSQPTHRVPPPLNNVPPPPSTSTLPPA</sequence>
<dbReference type="GO" id="GO:0045010">
    <property type="term" value="P:actin nucleation"/>
    <property type="evidence" value="ECO:0007669"/>
    <property type="project" value="UniProtKB-ARBA"/>
</dbReference>
<dbReference type="InterPro" id="IPR033927">
    <property type="entry name" value="WASPfam_EVH1"/>
</dbReference>
<dbReference type="EMBL" id="LK052902">
    <property type="protein sequence ID" value="CDR45359.1"/>
    <property type="molecule type" value="Genomic_DNA"/>
</dbReference>
<feature type="region of interest" description="Disordered" evidence="2">
    <location>
        <begin position="140"/>
        <end position="159"/>
    </location>
</feature>
<dbReference type="VEuPathDB" id="FungiDB:BON22_3840"/>
<feature type="compositionally biased region" description="Basic and acidic residues" evidence="2">
    <location>
        <begin position="288"/>
        <end position="300"/>
    </location>
</feature>
<feature type="region of interest" description="Disordered" evidence="2">
    <location>
        <begin position="215"/>
        <end position="336"/>
    </location>
</feature>